<dbReference type="AlphaFoldDB" id="A0A9X4DFV3"/>
<evidence type="ECO:0000313" key="4">
    <source>
        <dbReference type="EMBL" id="MDD2116024.1"/>
    </source>
</evidence>
<sequence>MPTPRLRVFAGPNGSGKSTIKEQVPANLINTYVNADEIEKSAKADGFVDLTQFNVQATGDELRTFFASHALIQKEHLQDQASLFDMNGLRIDVRRLDFNSYHASVIADLIRQKLLENRVSFTFETVMSSGDKVAFMRRAQELGYRTYLYFVATDNPNININRVANRVDDGGHNVPADKIVQRYHRSLKLLPEAVAASNRAYIFDNSGEGSVWLAEITDGTSLEYKSEEQPDWFMEAYVDKVMNVAS</sequence>
<proteinExistence type="predicted"/>
<comment type="caution">
    <text evidence="4">The sequence shown here is derived from an EMBL/GenBank/DDBJ whole genome shotgun (WGS) entry which is preliminary data.</text>
</comment>
<gene>
    <name evidence="4" type="ORF">NP554_29995</name>
</gene>
<evidence type="ECO:0000313" key="5">
    <source>
        <dbReference type="Proteomes" id="UP001150728"/>
    </source>
</evidence>
<name>A0A9X4DFV3_9PSED</name>
<organism evidence="4 5">
    <name type="scientific">Pseudomonas asiatica</name>
    <dbReference type="NCBI Taxonomy" id="2219225"/>
    <lineage>
        <taxon>Bacteria</taxon>
        <taxon>Pseudomonadati</taxon>
        <taxon>Pseudomonadota</taxon>
        <taxon>Gammaproteobacteria</taxon>
        <taxon>Pseudomonadales</taxon>
        <taxon>Pseudomonadaceae</taxon>
        <taxon>Pseudomonas</taxon>
    </lineage>
</organism>
<dbReference type="InterPro" id="IPR027417">
    <property type="entry name" value="P-loop_NTPase"/>
</dbReference>
<evidence type="ECO:0000259" key="3">
    <source>
        <dbReference type="Pfam" id="PF06414"/>
    </source>
</evidence>
<dbReference type="Pfam" id="PF06414">
    <property type="entry name" value="Zeta_toxin"/>
    <property type="match status" value="1"/>
</dbReference>
<evidence type="ECO:0000256" key="2">
    <source>
        <dbReference type="ARBA" id="ARBA00022840"/>
    </source>
</evidence>
<dbReference type="InterPro" id="IPR010488">
    <property type="entry name" value="Zeta_toxin_domain"/>
</dbReference>
<dbReference type="SUPFAM" id="SSF52540">
    <property type="entry name" value="P-loop containing nucleoside triphosphate hydrolases"/>
    <property type="match status" value="1"/>
</dbReference>
<feature type="domain" description="Zeta toxin" evidence="3">
    <location>
        <begin position="103"/>
        <end position="213"/>
    </location>
</feature>
<dbReference type="PANTHER" id="PTHR39206">
    <property type="entry name" value="SLL8004 PROTEIN"/>
    <property type="match status" value="1"/>
</dbReference>
<dbReference type="RefSeq" id="WP_135192933.1">
    <property type="nucleotide sequence ID" value="NZ_JANIAM010000060.1"/>
</dbReference>
<keyword evidence="2" id="KW-0067">ATP-binding</keyword>
<reference evidence="4" key="1">
    <citation type="submission" date="2022-07" db="EMBL/GenBank/DDBJ databases">
        <title>Multi-strain Analysis of Pseudomonas putida Reveals Metabolic and Genetic Diversity.</title>
        <authorList>
            <person name="Monk J.M."/>
        </authorList>
    </citation>
    <scope>NUCLEOTIDE SEQUENCE</scope>
    <source>
        <strain evidence="4">17633</strain>
    </source>
</reference>
<dbReference type="Gene3D" id="3.40.50.300">
    <property type="entry name" value="P-loop containing nucleotide triphosphate hydrolases"/>
    <property type="match status" value="1"/>
</dbReference>
<evidence type="ECO:0000256" key="1">
    <source>
        <dbReference type="ARBA" id="ARBA00022741"/>
    </source>
</evidence>
<dbReference type="EMBL" id="JANIAM010000060">
    <property type="protein sequence ID" value="MDD2116024.1"/>
    <property type="molecule type" value="Genomic_DNA"/>
</dbReference>
<accession>A0A9X4DFV3</accession>
<protein>
    <submittedName>
        <fullName evidence="4">Zeta toxin family protein</fullName>
    </submittedName>
</protein>
<keyword evidence="1" id="KW-0547">Nucleotide-binding</keyword>
<dbReference type="GO" id="GO:0016301">
    <property type="term" value="F:kinase activity"/>
    <property type="evidence" value="ECO:0007669"/>
    <property type="project" value="InterPro"/>
</dbReference>
<dbReference type="Proteomes" id="UP001150728">
    <property type="component" value="Unassembled WGS sequence"/>
</dbReference>
<dbReference type="GO" id="GO:0005524">
    <property type="term" value="F:ATP binding"/>
    <property type="evidence" value="ECO:0007669"/>
    <property type="project" value="UniProtKB-KW"/>
</dbReference>
<dbReference type="PANTHER" id="PTHR39206:SF1">
    <property type="entry name" value="SLL8004 PROTEIN"/>
    <property type="match status" value="1"/>
</dbReference>